<dbReference type="PROSITE" id="PS50157">
    <property type="entry name" value="ZINC_FINGER_C2H2_2"/>
    <property type="match status" value="3"/>
</dbReference>
<dbReference type="Ensembl" id="ENSSFOT00015039565.1">
    <property type="protein sequence ID" value="ENSSFOP00015057097.1"/>
    <property type="gene ID" value="ENSSFOG00015027938.1"/>
</dbReference>
<dbReference type="FunFam" id="3.30.160.60:FF:000358">
    <property type="entry name" value="zinc finger protein 24"/>
    <property type="match status" value="1"/>
</dbReference>
<dbReference type="GO" id="GO:0000981">
    <property type="term" value="F:DNA-binding transcription factor activity, RNA polymerase II-specific"/>
    <property type="evidence" value="ECO:0007669"/>
    <property type="project" value="TreeGrafter"/>
</dbReference>
<dbReference type="GO" id="GO:0008270">
    <property type="term" value="F:zinc ion binding"/>
    <property type="evidence" value="ECO:0007669"/>
    <property type="project" value="UniProtKB-KW"/>
</dbReference>
<evidence type="ECO:0000256" key="2">
    <source>
        <dbReference type="ARBA" id="ARBA00022737"/>
    </source>
</evidence>
<dbReference type="Proteomes" id="UP000694397">
    <property type="component" value="Chromosome 1"/>
</dbReference>
<keyword evidence="3 5" id="KW-0863">Zinc-finger</keyword>
<evidence type="ECO:0000259" key="8">
    <source>
        <dbReference type="PROSITE" id="PS50157"/>
    </source>
</evidence>
<reference evidence="9 10" key="1">
    <citation type="submission" date="2019-04" db="EMBL/GenBank/DDBJ databases">
        <authorList>
            <consortium name="Wellcome Sanger Institute Data Sharing"/>
        </authorList>
    </citation>
    <scope>NUCLEOTIDE SEQUENCE [LARGE SCALE GENOMIC DNA]</scope>
</reference>
<feature type="domain" description="C2H2-type" evidence="8">
    <location>
        <begin position="232"/>
        <end position="259"/>
    </location>
</feature>
<keyword evidence="10" id="KW-1185">Reference proteome</keyword>
<organism evidence="9 10">
    <name type="scientific">Scleropages formosus</name>
    <name type="common">Asian bonytongue</name>
    <name type="synonym">Osteoglossum formosum</name>
    <dbReference type="NCBI Taxonomy" id="113540"/>
    <lineage>
        <taxon>Eukaryota</taxon>
        <taxon>Metazoa</taxon>
        <taxon>Chordata</taxon>
        <taxon>Craniata</taxon>
        <taxon>Vertebrata</taxon>
        <taxon>Euteleostomi</taxon>
        <taxon>Actinopterygii</taxon>
        <taxon>Neopterygii</taxon>
        <taxon>Teleostei</taxon>
        <taxon>Osteoglossocephala</taxon>
        <taxon>Osteoglossomorpha</taxon>
        <taxon>Osteoglossiformes</taxon>
        <taxon>Osteoglossidae</taxon>
        <taxon>Scleropages</taxon>
    </lineage>
</organism>
<dbReference type="Gene3D" id="3.30.160.60">
    <property type="entry name" value="Classic Zinc Finger"/>
    <property type="match status" value="3"/>
</dbReference>
<accession>A0A8C9TWI5</accession>
<evidence type="ECO:0000256" key="3">
    <source>
        <dbReference type="ARBA" id="ARBA00022771"/>
    </source>
</evidence>
<reference evidence="9" key="2">
    <citation type="submission" date="2025-08" db="UniProtKB">
        <authorList>
            <consortium name="Ensembl"/>
        </authorList>
    </citation>
    <scope>IDENTIFICATION</scope>
</reference>
<dbReference type="InterPro" id="IPR036236">
    <property type="entry name" value="Znf_C2H2_sf"/>
</dbReference>
<keyword evidence="1" id="KW-0479">Metal-binding</keyword>
<feature type="domain" description="C2H2-type" evidence="8">
    <location>
        <begin position="260"/>
        <end position="283"/>
    </location>
</feature>
<dbReference type="PANTHER" id="PTHR23226:SF240">
    <property type="entry name" value="GASTRULA ZINC FINGER PROTEIN XLCGF26.1-LIKE-RELATED"/>
    <property type="match status" value="1"/>
</dbReference>
<dbReference type="GeneTree" id="ENSGT01150000286939"/>
<dbReference type="OrthoDB" id="10004641at2759"/>
<evidence type="ECO:0000313" key="10">
    <source>
        <dbReference type="Proteomes" id="UP000694397"/>
    </source>
</evidence>
<evidence type="ECO:0000256" key="5">
    <source>
        <dbReference type="PROSITE-ProRule" id="PRU00042"/>
    </source>
</evidence>
<feature type="signal peptide" evidence="7">
    <location>
        <begin position="1"/>
        <end position="23"/>
    </location>
</feature>
<dbReference type="SUPFAM" id="SSF57667">
    <property type="entry name" value="beta-beta-alpha zinc fingers"/>
    <property type="match status" value="2"/>
</dbReference>
<feature type="region of interest" description="Disordered" evidence="6">
    <location>
        <begin position="75"/>
        <end position="130"/>
    </location>
</feature>
<dbReference type="SMART" id="SM00355">
    <property type="entry name" value="ZnF_C2H2"/>
    <property type="match status" value="3"/>
</dbReference>
<reference evidence="9" key="3">
    <citation type="submission" date="2025-09" db="UniProtKB">
        <authorList>
            <consortium name="Ensembl"/>
        </authorList>
    </citation>
    <scope>IDENTIFICATION</scope>
</reference>
<dbReference type="GO" id="GO:0000978">
    <property type="term" value="F:RNA polymerase II cis-regulatory region sequence-specific DNA binding"/>
    <property type="evidence" value="ECO:0007669"/>
    <property type="project" value="TreeGrafter"/>
</dbReference>
<protein>
    <recommendedName>
        <fullName evidence="8">C2H2-type domain-containing protein</fullName>
    </recommendedName>
</protein>
<evidence type="ECO:0000256" key="1">
    <source>
        <dbReference type="ARBA" id="ARBA00022723"/>
    </source>
</evidence>
<feature type="chain" id="PRO_5034140356" description="C2H2-type domain-containing protein" evidence="7">
    <location>
        <begin position="24"/>
        <end position="290"/>
    </location>
</feature>
<sequence>LCSSCNFSIFIFVQFLQTGQSSANVVPTESQRHTRIDEHRACADAEGWAGPPDGAQLEALPCHLPSPRYFVEVSSESGSTNEVIGSDSSPGEEPQAASAAVELRPDSPGGAFPRSASPANSAVPPHTSRSQLGVVSSELLKLLRPCSVRLVNVQAVRTRRPRGKYSQVPRDLQPHRGPHTGTRLCCYTHCGNGVWQVQRSLSRHKCLLCEKSFNRRKLLRRHERFHTGERPYCCSRCPKKFVLRKNLRRHERCHTGQKPIVCNLCDKRFRSHRKFERHRVTHAVAGLLAH</sequence>
<keyword evidence="4" id="KW-0862">Zinc</keyword>
<name>A0A8C9TWI5_SCLFO</name>
<dbReference type="PROSITE" id="PS00028">
    <property type="entry name" value="ZINC_FINGER_C2H2_1"/>
    <property type="match status" value="3"/>
</dbReference>
<keyword evidence="2" id="KW-0677">Repeat</keyword>
<evidence type="ECO:0000256" key="6">
    <source>
        <dbReference type="SAM" id="MobiDB-lite"/>
    </source>
</evidence>
<feature type="compositionally biased region" description="Polar residues" evidence="6">
    <location>
        <begin position="75"/>
        <end position="89"/>
    </location>
</feature>
<proteinExistence type="predicted"/>
<feature type="domain" description="C2H2-type" evidence="8">
    <location>
        <begin position="204"/>
        <end position="231"/>
    </location>
</feature>
<evidence type="ECO:0000256" key="4">
    <source>
        <dbReference type="ARBA" id="ARBA00022833"/>
    </source>
</evidence>
<keyword evidence="7" id="KW-0732">Signal</keyword>
<dbReference type="InterPro" id="IPR013087">
    <property type="entry name" value="Znf_C2H2_type"/>
</dbReference>
<dbReference type="AlphaFoldDB" id="A0A8C9TWI5"/>
<evidence type="ECO:0000313" key="9">
    <source>
        <dbReference type="Ensembl" id="ENSSFOP00015057097.1"/>
    </source>
</evidence>
<dbReference type="PANTHER" id="PTHR23226">
    <property type="entry name" value="ZINC FINGER AND SCAN DOMAIN-CONTAINING"/>
    <property type="match status" value="1"/>
</dbReference>
<dbReference type="Pfam" id="PF00096">
    <property type="entry name" value="zf-C2H2"/>
    <property type="match status" value="2"/>
</dbReference>
<evidence type="ECO:0000256" key="7">
    <source>
        <dbReference type="SAM" id="SignalP"/>
    </source>
</evidence>